<dbReference type="GO" id="GO:0016787">
    <property type="term" value="F:hydrolase activity"/>
    <property type="evidence" value="ECO:0007669"/>
    <property type="project" value="UniProtKB-KW"/>
</dbReference>
<dbReference type="SUPFAM" id="SSF52540">
    <property type="entry name" value="P-loop containing nucleoside triphosphate hydrolases"/>
    <property type="match status" value="1"/>
</dbReference>
<dbReference type="InterPro" id="IPR054712">
    <property type="entry name" value="Cas3-like_dom"/>
</dbReference>
<dbReference type="GO" id="GO:0046872">
    <property type="term" value="F:metal ion binding"/>
    <property type="evidence" value="ECO:0007669"/>
    <property type="project" value="UniProtKB-KW"/>
</dbReference>
<dbReference type="Pfam" id="PF18395">
    <property type="entry name" value="Cas3_C"/>
    <property type="match status" value="1"/>
</dbReference>
<evidence type="ECO:0000256" key="5">
    <source>
        <dbReference type="ARBA" id="ARBA00022741"/>
    </source>
</evidence>
<evidence type="ECO:0000256" key="1">
    <source>
        <dbReference type="ARBA" id="ARBA00006847"/>
    </source>
</evidence>
<dbReference type="SMART" id="SM00487">
    <property type="entry name" value="DEXDc"/>
    <property type="match status" value="1"/>
</dbReference>
<keyword evidence="7 12" id="KW-0347">Helicase</keyword>
<dbReference type="GO" id="GO:0005524">
    <property type="term" value="F:ATP binding"/>
    <property type="evidence" value="ECO:0007669"/>
    <property type="project" value="UniProtKB-KW"/>
</dbReference>
<gene>
    <name evidence="12" type="ORF">NCTC11460_00158</name>
</gene>
<name>A0A379CCV5_9FIRM</name>
<dbReference type="EMBL" id="UGTB01000004">
    <property type="protein sequence ID" value="SUB60262.1"/>
    <property type="molecule type" value="Genomic_DNA"/>
</dbReference>
<dbReference type="Gene3D" id="3.40.50.300">
    <property type="entry name" value="P-loop containing nucleotide triphosphate hydrolases"/>
    <property type="match status" value="2"/>
</dbReference>
<comment type="similarity">
    <text evidence="1">In the N-terminal section; belongs to the CRISPR-associated nuclease Cas3-HD family.</text>
</comment>
<dbReference type="PANTHER" id="PTHR47963">
    <property type="entry name" value="DEAD-BOX ATP-DEPENDENT RNA HELICASE 47, MITOCHONDRIAL"/>
    <property type="match status" value="1"/>
</dbReference>
<comment type="similarity">
    <text evidence="2">In the central section; belongs to the CRISPR-associated helicase Cas3 family.</text>
</comment>
<dbReference type="InterPro" id="IPR014001">
    <property type="entry name" value="Helicase_ATP-bd"/>
</dbReference>
<keyword evidence="6" id="KW-0378">Hydrolase</keyword>
<keyword evidence="5" id="KW-0547">Nucleotide-binding</keyword>
<reference evidence="12 13" key="1">
    <citation type="submission" date="2018-06" db="EMBL/GenBank/DDBJ databases">
        <authorList>
            <consortium name="Pathogen Informatics"/>
            <person name="Doyle S."/>
        </authorList>
    </citation>
    <scope>NUCLEOTIDE SEQUENCE [LARGE SCALE GENOMIC DNA]</scope>
    <source>
        <strain evidence="12 13">NCTC11460</strain>
    </source>
</reference>
<dbReference type="InterPro" id="IPR001650">
    <property type="entry name" value="Helicase_C-like"/>
</dbReference>
<dbReference type="InterPro" id="IPR050547">
    <property type="entry name" value="DEAD_box_RNA_helicases"/>
</dbReference>
<evidence type="ECO:0000256" key="3">
    <source>
        <dbReference type="ARBA" id="ARBA00022722"/>
    </source>
</evidence>
<dbReference type="InterPro" id="IPR006474">
    <property type="entry name" value="Helicase_Cas3_CRISPR-ass_core"/>
</dbReference>
<dbReference type="InterPro" id="IPR006483">
    <property type="entry name" value="CRISPR-assoc_Cas3_HD"/>
</dbReference>
<dbReference type="GO" id="GO:0003724">
    <property type="term" value="F:RNA helicase activity"/>
    <property type="evidence" value="ECO:0007669"/>
    <property type="project" value="TreeGrafter"/>
</dbReference>
<dbReference type="PROSITE" id="PS51643">
    <property type="entry name" value="HD_CAS3"/>
    <property type="match status" value="1"/>
</dbReference>
<dbReference type="NCBIfam" id="TIGR01587">
    <property type="entry name" value="cas3_core"/>
    <property type="match status" value="1"/>
</dbReference>
<dbReference type="InterPro" id="IPR038257">
    <property type="entry name" value="CRISPR-assoc_Cas3_HD_sf"/>
</dbReference>
<protein>
    <submittedName>
        <fullName evidence="12">Helicase Cas3</fullName>
    </submittedName>
</protein>
<keyword evidence="3" id="KW-0540">Nuclease</keyword>
<dbReference type="PROSITE" id="PS51192">
    <property type="entry name" value="HELICASE_ATP_BIND_1"/>
    <property type="match status" value="1"/>
</dbReference>
<evidence type="ECO:0000259" key="11">
    <source>
        <dbReference type="PROSITE" id="PS51643"/>
    </source>
</evidence>
<dbReference type="PANTHER" id="PTHR47963:SF9">
    <property type="entry name" value="CRISPR-ASSOCIATED ENDONUCLEASE_HELICASE CAS3"/>
    <property type="match status" value="1"/>
</dbReference>
<evidence type="ECO:0000259" key="10">
    <source>
        <dbReference type="PROSITE" id="PS51192"/>
    </source>
</evidence>
<dbReference type="Pfam" id="PF00270">
    <property type="entry name" value="DEAD"/>
    <property type="match status" value="1"/>
</dbReference>
<dbReference type="GO" id="GO:0004518">
    <property type="term" value="F:nuclease activity"/>
    <property type="evidence" value="ECO:0007669"/>
    <property type="project" value="UniProtKB-KW"/>
</dbReference>
<evidence type="ECO:0000256" key="4">
    <source>
        <dbReference type="ARBA" id="ARBA00022723"/>
    </source>
</evidence>
<evidence type="ECO:0000256" key="8">
    <source>
        <dbReference type="ARBA" id="ARBA00022840"/>
    </source>
</evidence>
<proteinExistence type="inferred from homology"/>
<dbReference type="GO" id="GO:0003723">
    <property type="term" value="F:RNA binding"/>
    <property type="evidence" value="ECO:0007669"/>
    <property type="project" value="TreeGrafter"/>
</dbReference>
<sequence length="925" mass="104933">MIVIKRIKYLWAKKSQKNGRFLWLPLMQHLEDTKNVSLLLWENWLSEGQKKIIINSIVDKDEKKAKQLVKFLGYVHDIGKATPSFQTMEGFTNSSDLDYELLSKLEYAGFKGITSKTFASRSKTRHNIAGQFILSNFGVRDEIATIVGGHHGKTIDNINECMNQSAYKANYYQDEGNTGVNALWHQCHYEIFNEALNLCGYGSVDEISAVGQPAQVILLGLLVVADWIASNEEYYPLIDISKDEVEDKDHRRSCGFKEWIKSDLWQPDENVDFVSMYNNRFDFDPRNVQEKLSEVITECDEPGIFILEAPMGIGKTEAALIGSEQLAAKTGRSGLFFGLPTQATSNGIFPRIITWLNSIKEDYGDTLQVRLAHGKAHLNDSFTSIASGIGIDGDGSIIVNQWFSGKKTTALDDFVVGTVDQFLLLSLKQKHLFLRHLGFSKKVVIIDEVHAYDAYMSQYLKESLTWMASYGVPVILLSATLPSKSRSEIILSYLMGRSTKISKPEREEVKVKLENRAYPLITYTDGNNVKTETQFVPIENKMVKVNSIDEDGLIQLVESMIKDGGVVGIIVNTVKRGQNFAKMLSDYFGDDLVLLLHSGFIATERVKKENELLSIIGKKASRPERKIIIGTQVIEQSLDIDFDVLISDLAPVDLLIQRIGRLHRHDERIKPASHTNPRLYILGKNSQYDFEEGSRNVYGDYLLMRTQYFIDKYSEIAIPGDISDLVQDVYSDDDIDFSGELKERYTLYKENNKELKQHKENIANTFRIDNPIVSQNKKRIVKKNNLIGWINKGIMDNSDEKGFAQVRDGEQTIEVIVVKKIGDGYGVFDSDEDISKKINDEIVAKNIARNTLTLPRFFSAVYNIDKTIDELEKYNNKNLSKWQKSIWLKGCLGIVLDENNEFVLCGKCIKYDEKYGICILEEGSD</sequence>
<dbReference type="AlphaFoldDB" id="A0A379CCV5"/>
<feature type="domain" description="Helicase ATP-binding" evidence="10">
    <location>
        <begin position="296"/>
        <end position="499"/>
    </location>
</feature>
<evidence type="ECO:0000256" key="2">
    <source>
        <dbReference type="ARBA" id="ARBA00009046"/>
    </source>
</evidence>
<dbReference type="RefSeq" id="WP_019595695.1">
    <property type="nucleotide sequence ID" value="NZ_FOVA01000014.1"/>
</dbReference>
<evidence type="ECO:0000256" key="9">
    <source>
        <dbReference type="ARBA" id="ARBA00023118"/>
    </source>
</evidence>
<accession>A0A379CCV5</accession>
<evidence type="ECO:0000313" key="12">
    <source>
        <dbReference type="EMBL" id="SUB60262.1"/>
    </source>
</evidence>
<keyword evidence="8" id="KW-0067">ATP-binding</keyword>
<dbReference type="CDD" id="cd09641">
    <property type="entry name" value="Cas3''_I"/>
    <property type="match status" value="1"/>
</dbReference>
<keyword evidence="9" id="KW-0051">Antiviral defense</keyword>
<organism evidence="12 13">
    <name type="scientific">Peptostreptococcus anaerobius</name>
    <dbReference type="NCBI Taxonomy" id="1261"/>
    <lineage>
        <taxon>Bacteria</taxon>
        <taxon>Bacillati</taxon>
        <taxon>Bacillota</taxon>
        <taxon>Clostridia</taxon>
        <taxon>Peptostreptococcales</taxon>
        <taxon>Peptostreptococcaceae</taxon>
        <taxon>Peptostreptococcus</taxon>
    </lineage>
</organism>
<keyword evidence="4" id="KW-0479">Metal-binding</keyword>
<feature type="domain" description="HD Cas3-type" evidence="11">
    <location>
        <begin position="19"/>
        <end position="228"/>
    </location>
</feature>
<evidence type="ECO:0000256" key="7">
    <source>
        <dbReference type="ARBA" id="ARBA00022806"/>
    </source>
</evidence>
<dbReference type="Pfam" id="PF22590">
    <property type="entry name" value="Cas3-like_C_2"/>
    <property type="match status" value="1"/>
</dbReference>
<dbReference type="Pfam" id="PF18019">
    <property type="entry name" value="Cas3_HD"/>
    <property type="match status" value="1"/>
</dbReference>
<dbReference type="Gene3D" id="1.10.3210.30">
    <property type="match status" value="1"/>
</dbReference>
<dbReference type="SMART" id="SM00490">
    <property type="entry name" value="HELICc"/>
    <property type="match status" value="1"/>
</dbReference>
<dbReference type="Proteomes" id="UP000255101">
    <property type="component" value="Unassembled WGS sequence"/>
</dbReference>
<evidence type="ECO:0000313" key="13">
    <source>
        <dbReference type="Proteomes" id="UP000255101"/>
    </source>
</evidence>
<dbReference type="InterPro" id="IPR011545">
    <property type="entry name" value="DEAD/DEAH_box_helicase_dom"/>
</dbReference>
<evidence type="ECO:0000256" key="6">
    <source>
        <dbReference type="ARBA" id="ARBA00022801"/>
    </source>
</evidence>
<dbReference type="InterPro" id="IPR041372">
    <property type="entry name" value="Cas3_C"/>
</dbReference>
<dbReference type="NCBIfam" id="TIGR01596">
    <property type="entry name" value="cas3_HD"/>
    <property type="match status" value="1"/>
</dbReference>
<dbReference type="GO" id="GO:0051607">
    <property type="term" value="P:defense response to virus"/>
    <property type="evidence" value="ECO:0007669"/>
    <property type="project" value="UniProtKB-KW"/>
</dbReference>
<dbReference type="InterPro" id="IPR027417">
    <property type="entry name" value="P-loop_NTPase"/>
</dbReference>